<dbReference type="AlphaFoldDB" id="A0A917LEY6"/>
<dbReference type="SUPFAM" id="SSF75005">
    <property type="entry name" value="Arabinanase/levansucrase/invertase"/>
    <property type="match status" value="1"/>
</dbReference>
<keyword evidence="3" id="KW-1185">Reference proteome</keyword>
<evidence type="ECO:0000313" key="2">
    <source>
        <dbReference type="EMBL" id="GGG16408.1"/>
    </source>
</evidence>
<dbReference type="Proteomes" id="UP000654257">
    <property type="component" value="Unassembled WGS sequence"/>
</dbReference>
<reference evidence="2" key="2">
    <citation type="submission" date="2020-09" db="EMBL/GenBank/DDBJ databases">
        <authorList>
            <person name="Sun Q."/>
            <person name="Sedlacek I."/>
        </authorList>
    </citation>
    <scope>NUCLEOTIDE SEQUENCE</scope>
    <source>
        <strain evidence="2">CCM 7905</strain>
    </source>
</reference>
<keyword evidence="1" id="KW-0732">Signal</keyword>
<reference evidence="2" key="1">
    <citation type="journal article" date="2014" name="Int. J. Syst. Evol. Microbiol.">
        <title>Complete genome sequence of Corynebacterium casei LMG S-19264T (=DSM 44701T), isolated from a smear-ripened cheese.</title>
        <authorList>
            <consortium name="US DOE Joint Genome Institute (JGI-PGF)"/>
            <person name="Walter F."/>
            <person name="Albersmeier A."/>
            <person name="Kalinowski J."/>
            <person name="Ruckert C."/>
        </authorList>
    </citation>
    <scope>NUCLEOTIDE SEQUENCE</scope>
    <source>
        <strain evidence="2">CCM 7905</strain>
    </source>
</reference>
<dbReference type="CDD" id="cd08983">
    <property type="entry name" value="GH43_Bt3655-like"/>
    <property type="match status" value="1"/>
</dbReference>
<gene>
    <name evidence="2" type="ORF">GCM10007304_33150</name>
</gene>
<feature type="chain" id="PRO_5038454003" description="Arabinofuranosidase" evidence="1">
    <location>
        <begin position="36"/>
        <end position="331"/>
    </location>
</feature>
<dbReference type="Gene3D" id="2.115.10.20">
    <property type="entry name" value="Glycosyl hydrolase domain, family 43"/>
    <property type="match status" value="1"/>
</dbReference>
<accession>A0A917LEY6</accession>
<dbReference type="InterPro" id="IPR023296">
    <property type="entry name" value="Glyco_hydro_beta-prop_sf"/>
</dbReference>
<dbReference type="EMBL" id="BMCU01000003">
    <property type="protein sequence ID" value="GGG16408.1"/>
    <property type="molecule type" value="Genomic_DNA"/>
</dbReference>
<organism evidence="2 3">
    <name type="scientific">Rhodococcoides trifolii</name>
    <dbReference type="NCBI Taxonomy" id="908250"/>
    <lineage>
        <taxon>Bacteria</taxon>
        <taxon>Bacillati</taxon>
        <taxon>Actinomycetota</taxon>
        <taxon>Actinomycetes</taxon>
        <taxon>Mycobacteriales</taxon>
        <taxon>Nocardiaceae</taxon>
        <taxon>Rhodococcoides</taxon>
    </lineage>
</organism>
<protein>
    <recommendedName>
        <fullName evidence="4">Arabinofuranosidase</fullName>
    </recommendedName>
</protein>
<evidence type="ECO:0000256" key="1">
    <source>
        <dbReference type="SAM" id="SignalP"/>
    </source>
</evidence>
<comment type="caution">
    <text evidence="2">The sequence shown here is derived from an EMBL/GenBank/DDBJ whole genome shotgun (WGS) entry which is preliminary data.</text>
</comment>
<feature type="signal peptide" evidence="1">
    <location>
        <begin position="1"/>
        <end position="35"/>
    </location>
</feature>
<evidence type="ECO:0000313" key="3">
    <source>
        <dbReference type="Proteomes" id="UP000654257"/>
    </source>
</evidence>
<evidence type="ECO:0008006" key="4">
    <source>
        <dbReference type="Google" id="ProtNLM"/>
    </source>
</evidence>
<name>A0A917LEY6_9NOCA</name>
<sequence length="331" mass="35696">MRGNVMDTARVTSTRMSRISAVSVALLVLLASALATPAAGNAEPSWRYTMVAFSNVSDRDMDVYQSADGTNFESLQRPAYRPPTGLVRDPSIFRNTDGMYYLTYTTAGGANIGFARSSDRVNWTHLMDYPVPFCCIFMPGTGDGVGLAPGSVGSAGSSDGPSLSPFVTKAWAPEWFVDGNSVNVILSLSTGGGFVPYVMTAMDPSLSMFSMPVPLVGLGADRIDTTVVKIGSDYHAITKNETKKVIEHAIAPTLAGPYRFIPGGADWGTFREGPSLVQLPNDVWRLYFDGYTDGKYFYTDSSDGLRTWTPVQELPGVSGTVRHFGVMREPS</sequence>
<proteinExistence type="predicted"/>